<proteinExistence type="predicted"/>
<dbReference type="Proteomes" id="UP000821845">
    <property type="component" value="Chromosome 7"/>
</dbReference>
<protein>
    <submittedName>
        <fullName evidence="1">Uncharacterized protein</fullName>
    </submittedName>
</protein>
<keyword evidence="2" id="KW-1185">Reference proteome</keyword>
<evidence type="ECO:0000313" key="2">
    <source>
        <dbReference type="Proteomes" id="UP000821845"/>
    </source>
</evidence>
<sequence>MTHSQAIRGDQLQPTHRGAILLNSLRVEGQPIFYSILAQAADVTTAAITEDAVEQFKDALASQDTHFASTTNDLLERRRFRQIQLPGRSEPEGIAINRSTLSCCRMTCPDSLPSECTHQFAHLFTEQATAAGIGVHVRLLAEHIIEPVDGSEWI</sequence>
<accession>A0ACB7RVR0</accession>
<dbReference type="EMBL" id="CM023487">
    <property type="protein sequence ID" value="KAH6926285.1"/>
    <property type="molecule type" value="Genomic_DNA"/>
</dbReference>
<organism evidence="1 2">
    <name type="scientific">Hyalomma asiaticum</name>
    <name type="common">Tick</name>
    <dbReference type="NCBI Taxonomy" id="266040"/>
    <lineage>
        <taxon>Eukaryota</taxon>
        <taxon>Metazoa</taxon>
        <taxon>Ecdysozoa</taxon>
        <taxon>Arthropoda</taxon>
        <taxon>Chelicerata</taxon>
        <taxon>Arachnida</taxon>
        <taxon>Acari</taxon>
        <taxon>Parasitiformes</taxon>
        <taxon>Ixodida</taxon>
        <taxon>Ixodoidea</taxon>
        <taxon>Ixodidae</taxon>
        <taxon>Hyalomminae</taxon>
        <taxon>Hyalomma</taxon>
    </lineage>
</organism>
<name>A0ACB7RVR0_HYAAI</name>
<evidence type="ECO:0000313" key="1">
    <source>
        <dbReference type="EMBL" id="KAH6926285.1"/>
    </source>
</evidence>
<comment type="caution">
    <text evidence="1">The sequence shown here is derived from an EMBL/GenBank/DDBJ whole genome shotgun (WGS) entry which is preliminary data.</text>
</comment>
<gene>
    <name evidence="1" type="ORF">HPB50_016396</name>
</gene>
<reference evidence="1" key="1">
    <citation type="submission" date="2020-05" db="EMBL/GenBank/DDBJ databases">
        <title>Large-scale comparative analyses of tick genomes elucidate their genetic diversity and vector capacities.</title>
        <authorList>
            <person name="Jia N."/>
            <person name="Wang J."/>
            <person name="Shi W."/>
            <person name="Du L."/>
            <person name="Sun Y."/>
            <person name="Zhan W."/>
            <person name="Jiang J."/>
            <person name="Wang Q."/>
            <person name="Zhang B."/>
            <person name="Ji P."/>
            <person name="Sakyi L.B."/>
            <person name="Cui X."/>
            <person name="Yuan T."/>
            <person name="Jiang B."/>
            <person name="Yang W."/>
            <person name="Lam T.T.-Y."/>
            <person name="Chang Q."/>
            <person name="Ding S."/>
            <person name="Wang X."/>
            <person name="Zhu J."/>
            <person name="Ruan X."/>
            <person name="Zhao L."/>
            <person name="Wei J."/>
            <person name="Que T."/>
            <person name="Du C."/>
            <person name="Cheng J."/>
            <person name="Dai P."/>
            <person name="Han X."/>
            <person name="Huang E."/>
            <person name="Gao Y."/>
            <person name="Liu J."/>
            <person name="Shao H."/>
            <person name="Ye R."/>
            <person name="Li L."/>
            <person name="Wei W."/>
            <person name="Wang X."/>
            <person name="Wang C."/>
            <person name="Yang T."/>
            <person name="Huo Q."/>
            <person name="Li W."/>
            <person name="Guo W."/>
            <person name="Chen H."/>
            <person name="Zhou L."/>
            <person name="Ni X."/>
            <person name="Tian J."/>
            <person name="Zhou Y."/>
            <person name="Sheng Y."/>
            <person name="Liu T."/>
            <person name="Pan Y."/>
            <person name="Xia L."/>
            <person name="Li J."/>
            <person name="Zhao F."/>
            <person name="Cao W."/>
        </authorList>
    </citation>
    <scope>NUCLEOTIDE SEQUENCE</scope>
    <source>
        <strain evidence="1">Hyas-2018</strain>
    </source>
</reference>